<proteinExistence type="inferred from homology"/>
<keyword evidence="3 8" id="KW-0472">Membrane</keyword>
<feature type="domain" description="HAMP" evidence="10">
    <location>
        <begin position="250"/>
        <end position="303"/>
    </location>
</feature>
<dbReference type="Pfam" id="PF00015">
    <property type="entry name" value="MCPsignal"/>
    <property type="match status" value="1"/>
</dbReference>
<gene>
    <name evidence="11" type="ORF">DES38_11116</name>
</gene>
<dbReference type="PANTHER" id="PTHR32089:SF114">
    <property type="entry name" value="METHYL-ACCEPTING CHEMOTAXIS PROTEIN MCPB"/>
    <property type="match status" value="1"/>
</dbReference>
<feature type="domain" description="Methyl-accepting transducer" evidence="9">
    <location>
        <begin position="322"/>
        <end position="572"/>
    </location>
</feature>
<feature type="transmembrane region" description="Helical" evidence="8">
    <location>
        <begin position="224"/>
        <end position="248"/>
    </location>
</feature>
<accession>A0A2V3W4D9</accession>
<name>A0A2V3W4D9_9BACI</name>
<comment type="subcellular location">
    <subcellularLocation>
        <location evidence="1">Cell membrane</location>
    </subcellularLocation>
</comment>
<dbReference type="OrthoDB" id="9804712at2"/>
<dbReference type="GO" id="GO:0005886">
    <property type="term" value="C:plasma membrane"/>
    <property type="evidence" value="ECO:0007669"/>
    <property type="project" value="UniProtKB-SubCell"/>
</dbReference>
<feature type="transmembrane region" description="Helical" evidence="8">
    <location>
        <begin position="53"/>
        <end position="74"/>
    </location>
</feature>
<evidence type="ECO:0000256" key="1">
    <source>
        <dbReference type="ARBA" id="ARBA00004236"/>
    </source>
</evidence>
<dbReference type="CDD" id="cd11386">
    <property type="entry name" value="MCP_signal"/>
    <property type="match status" value="1"/>
</dbReference>
<dbReference type="PANTHER" id="PTHR32089">
    <property type="entry name" value="METHYL-ACCEPTING CHEMOTAXIS PROTEIN MCPB"/>
    <property type="match status" value="1"/>
</dbReference>
<dbReference type="PROSITE" id="PS50885">
    <property type="entry name" value="HAMP"/>
    <property type="match status" value="1"/>
</dbReference>
<dbReference type="InterPro" id="IPR003660">
    <property type="entry name" value="HAMP_dom"/>
</dbReference>
<comment type="similarity">
    <text evidence="5">Belongs to the methyl-accepting chemotaxis (MCP) protein family.</text>
</comment>
<dbReference type="Gene3D" id="1.10.287.950">
    <property type="entry name" value="Methyl-accepting chemotaxis protein"/>
    <property type="match status" value="1"/>
</dbReference>
<evidence type="ECO:0000256" key="8">
    <source>
        <dbReference type="SAM" id="Phobius"/>
    </source>
</evidence>
<evidence type="ECO:0000256" key="2">
    <source>
        <dbReference type="ARBA" id="ARBA00022475"/>
    </source>
</evidence>
<evidence type="ECO:0000259" key="9">
    <source>
        <dbReference type="PROSITE" id="PS50111"/>
    </source>
</evidence>
<dbReference type="CDD" id="cd06225">
    <property type="entry name" value="HAMP"/>
    <property type="match status" value="1"/>
</dbReference>
<evidence type="ECO:0000256" key="4">
    <source>
        <dbReference type="ARBA" id="ARBA00023224"/>
    </source>
</evidence>
<keyword evidence="12" id="KW-1185">Reference proteome</keyword>
<evidence type="ECO:0000256" key="5">
    <source>
        <dbReference type="ARBA" id="ARBA00029447"/>
    </source>
</evidence>
<dbReference type="EMBL" id="QJJR01000011">
    <property type="protein sequence ID" value="PXW88972.1"/>
    <property type="molecule type" value="Genomic_DNA"/>
</dbReference>
<sequence>MKLLRKGKEKVSKVKKEKIKKSRGGINKIKHRDAKGKATKNNKKFSLHNISIGWKYGIVIITIFILLSISTALVSQTLFDIQDNMDTVEAQGDRAVLTTELSAQIQSKGLSAMNFIQFGNETHRSDFETKKARIDELLEFLGENIQNENQQSLYNEVLANNQALDDMFYNDIMENVGATEDIRRLYSNRFSSSTNTTSLYLEYLRDMIIEDRDQAVADADQSQAFAMTMLLASMLISLIIGLVLVLIISRYVSKHLNRVVKTSDQIATGDLTAETINYQGKDEIGRLSSSINTMKAQLITMINQISETSNQVRSESEQLNQSANDVKTGTEQIAITMEELATGTESQATYAGDLAETMKAFADRINAIGASSETINDSSRVVLEETQAGNTYMEKSISQMTTIDQIVKDAVKKVSGLDEQSKQITKLVGVIKDIADQTNLLALNAAIEAARAGEHGKGFAVVADEVRKLAEQVNDSIGDITGIVQTIQQESRSVSDALSKGNQEVEQGKDDIERTGVRFKSIEEAIATMTTHVQTVMDGLVTLAADSEQVNGSVQEIASISEESAAGVEETSASAEEASTSMEEVASGSQMLMDSANRLNELIRQFKIDEKHNKI</sequence>
<feature type="region of interest" description="Disordered" evidence="7">
    <location>
        <begin position="562"/>
        <end position="588"/>
    </location>
</feature>
<evidence type="ECO:0000256" key="7">
    <source>
        <dbReference type="SAM" id="MobiDB-lite"/>
    </source>
</evidence>
<keyword evidence="4 6" id="KW-0807">Transducer</keyword>
<evidence type="ECO:0000259" key="10">
    <source>
        <dbReference type="PROSITE" id="PS50885"/>
    </source>
</evidence>
<dbReference type="Pfam" id="PF00672">
    <property type="entry name" value="HAMP"/>
    <property type="match status" value="1"/>
</dbReference>
<keyword evidence="2" id="KW-1003">Cell membrane</keyword>
<dbReference type="Proteomes" id="UP000247922">
    <property type="component" value="Unassembled WGS sequence"/>
</dbReference>
<dbReference type="SMART" id="SM00283">
    <property type="entry name" value="MA"/>
    <property type="match status" value="1"/>
</dbReference>
<evidence type="ECO:0000313" key="12">
    <source>
        <dbReference type="Proteomes" id="UP000247922"/>
    </source>
</evidence>
<dbReference type="RefSeq" id="WP_110251799.1">
    <property type="nucleotide sequence ID" value="NZ_QJJR01000011.1"/>
</dbReference>
<protein>
    <submittedName>
        <fullName evidence="11">Methyl-accepting chemotaxis protein</fullName>
    </submittedName>
</protein>
<comment type="caution">
    <text evidence="11">The sequence shown here is derived from an EMBL/GenBank/DDBJ whole genome shotgun (WGS) entry which is preliminary data.</text>
</comment>
<evidence type="ECO:0000256" key="3">
    <source>
        <dbReference type="ARBA" id="ARBA00023136"/>
    </source>
</evidence>
<keyword evidence="8" id="KW-0812">Transmembrane</keyword>
<dbReference type="InterPro" id="IPR004089">
    <property type="entry name" value="MCPsignal_dom"/>
</dbReference>
<dbReference type="AlphaFoldDB" id="A0A2V3W4D9"/>
<organism evidence="11 12">
    <name type="scientific">Streptohalobacillus salinus</name>
    <dbReference type="NCBI Taxonomy" id="621096"/>
    <lineage>
        <taxon>Bacteria</taxon>
        <taxon>Bacillati</taxon>
        <taxon>Bacillota</taxon>
        <taxon>Bacilli</taxon>
        <taxon>Bacillales</taxon>
        <taxon>Bacillaceae</taxon>
        <taxon>Streptohalobacillus</taxon>
    </lineage>
</organism>
<dbReference type="PROSITE" id="PS50111">
    <property type="entry name" value="CHEMOTAXIS_TRANSDUC_2"/>
    <property type="match status" value="1"/>
</dbReference>
<dbReference type="GO" id="GO:0007165">
    <property type="term" value="P:signal transduction"/>
    <property type="evidence" value="ECO:0007669"/>
    <property type="project" value="UniProtKB-KW"/>
</dbReference>
<reference evidence="11 12" key="1">
    <citation type="submission" date="2018-05" db="EMBL/GenBank/DDBJ databases">
        <title>Genomic Encyclopedia of Type Strains, Phase IV (KMG-IV): sequencing the most valuable type-strain genomes for metagenomic binning, comparative biology and taxonomic classification.</title>
        <authorList>
            <person name="Goeker M."/>
        </authorList>
    </citation>
    <scope>NUCLEOTIDE SEQUENCE [LARGE SCALE GENOMIC DNA]</scope>
    <source>
        <strain evidence="11 12">DSM 22440</strain>
    </source>
</reference>
<evidence type="ECO:0000313" key="11">
    <source>
        <dbReference type="EMBL" id="PXW88972.1"/>
    </source>
</evidence>
<feature type="compositionally biased region" description="Low complexity" evidence="7">
    <location>
        <begin position="562"/>
        <end position="587"/>
    </location>
</feature>
<keyword evidence="8" id="KW-1133">Transmembrane helix</keyword>
<dbReference type="SUPFAM" id="SSF58104">
    <property type="entry name" value="Methyl-accepting chemotaxis protein (MCP) signaling domain"/>
    <property type="match status" value="1"/>
</dbReference>
<dbReference type="SMART" id="SM00304">
    <property type="entry name" value="HAMP"/>
    <property type="match status" value="2"/>
</dbReference>
<evidence type="ECO:0000256" key="6">
    <source>
        <dbReference type="PROSITE-ProRule" id="PRU00284"/>
    </source>
</evidence>